<sequence length="74" mass="8024">MSMNPKNQLKRVKMNPNNEESSSGEKKGSSGSKRGKITAMAVKKCGELAKKGANTVVEAYKDHKDKGKVKPCDD</sequence>
<proteinExistence type="predicted"/>
<keyword evidence="3" id="KW-1185">Reference proteome</keyword>
<reference evidence="2" key="2">
    <citation type="submission" date="2020-08" db="EMBL/GenBank/DDBJ databases">
        <title>Plant Genome Project.</title>
        <authorList>
            <person name="Zhang R.-G."/>
        </authorList>
    </citation>
    <scope>NUCLEOTIDE SEQUENCE</scope>
    <source>
        <strain evidence="2">Huo1</strain>
        <tissue evidence="2">Leaf</tissue>
    </source>
</reference>
<dbReference type="AlphaFoldDB" id="A0A8X8W5I8"/>
<reference evidence="2" key="1">
    <citation type="submission" date="2018-01" db="EMBL/GenBank/DDBJ databases">
        <authorList>
            <person name="Mao J.F."/>
        </authorList>
    </citation>
    <scope>NUCLEOTIDE SEQUENCE</scope>
    <source>
        <strain evidence="2">Huo1</strain>
        <tissue evidence="2">Leaf</tissue>
    </source>
</reference>
<evidence type="ECO:0000313" key="3">
    <source>
        <dbReference type="Proteomes" id="UP000298416"/>
    </source>
</evidence>
<comment type="caution">
    <text evidence="2">The sequence shown here is derived from an EMBL/GenBank/DDBJ whole genome shotgun (WGS) entry which is preliminary data.</text>
</comment>
<protein>
    <submittedName>
        <fullName evidence="2">Uncharacterized protein</fullName>
    </submittedName>
</protein>
<name>A0A8X8W5I8_SALSN</name>
<evidence type="ECO:0000256" key="1">
    <source>
        <dbReference type="SAM" id="MobiDB-lite"/>
    </source>
</evidence>
<dbReference type="Proteomes" id="UP000298416">
    <property type="component" value="Unassembled WGS sequence"/>
</dbReference>
<accession>A0A8X8W5I8</accession>
<feature type="region of interest" description="Disordered" evidence="1">
    <location>
        <begin position="1"/>
        <end position="37"/>
    </location>
</feature>
<dbReference type="EMBL" id="PNBA02000020">
    <property type="protein sequence ID" value="KAG6388628.1"/>
    <property type="molecule type" value="Genomic_DNA"/>
</dbReference>
<organism evidence="2">
    <name type="scientific">Salvia splendens</name>
    <name type="common">Scarlet sage</name>
    <dbReference type="NCBI Taxonomy" id="180675"/>
    <lineage>
        <taxon>Eukaryota</taxon>
        <taxon>Viridiplantae</taxon>
        <taxon>Streptophyta</taxon>
        <taxon>Embryophyta</taxon>
        <taxon>Tracheophyta</taxon>
        <taxon>Spermatophyta</taxon>
        <taxon>Magnoliopsida</taxon>
        <taxon>eudicotyledons</taxon>
        <taxon>Gunneridae</taxon>
        <taxon>Pentapetalae</taxon>
        <taxon>asterids</taxon>
        <taxon>lamiids</taxon>
        <taxon>Lamiales</taxon>
        <taxon>Lamiaceae</taxon>
        <taxon>Nepetoideae</taxon>
        <taxon>Mentheae</taxon>
        <taxon>Salviinae</taxon>
        <taxon>Salvia</taxon>
        <taxon>Salvia subgen. Calosphace</taxon>
        <taxon>core Calosphace</taxon>
    </lineage>
</organism>
<evidence type="ECO:0000313" key="2">
    <source>
        <dbReference type="EMBL" id="KAG6388628.1"/>
    </source>
</evidence>
<gene>
    <name evidence="2" type="ORF">SASPL_150060</name>
</gene>